<dbReference type="AlphaFoldDB" id="A0AAN0RIN9"/>
<dbReference type="InterPro" id="IPR014845">
    <property type="entry name" value="GYD/TTHA1554"/>
</dbReference>
<proteinExistence type="predicted"/>
<evidence type="ECO:0000313" key="2">
    <source>
        <dbReference type="Proteomes" id="UP000028680"/>
    </source>
</evidence>
<accession>A0AAN0RIN9</accession>
<dbReference type="EMBL" id="CP003984">
    <property type="protein sequence ID" value="AII86854.1"/>
    <property type="molecule type" value="Genomic_DNA"/>
</dbReference>
<keyword evidence="2" id="KW-1185">Reference proteome</keyword>
<protein>
    <recommendedName>
        <fullName evidence="3">GYD domain-containing protein</fullName>
    </recommendedName>
</protein>
<dbReference type="RefSeq" id="WP_044049651.1">
    <property type="nucleotide sequence ID" value="NZ_CP003984.1"/>
</dbReference>
<sequence>MTTSKLKLDIIIVLQDATVTLSKQPKEMTMKVFFLGAYSDKGREGMMSSSYDARVKAVSAMVEKAGAKLGSVDYLQGPFDVIADAEVDSYETASGLQAIMMASGGWDELLLLPTMDIDKALNVARTVGGYPMPGNE</sequence>
<reference evidence="1 2" key="1">
    <citation type="journal article" date="2014" name="ISME J.">
        <title>Adaptation of an abundant Roseobacter RCA organism to pelagic systems revealed by genomic and transcriptomic analyses.</title>
        <authorList>
            <person name="Voget S."/>
            <person name="Wemheuer B."/>
            <person name="Brinkhoff T."/>
            <person name="Vollmers J."/>
            <person name="Dietrich S."/>
            <person name="Giebel H.A."/>
            <person name="Beardsley C."/>
            <person name="Sardemann C."/>
            <person name="Bakenhus I."/>
            <person name="Billerbeck S."/>
            <person name="Daniel R."/>
            <person name="Simon M."/>
        </authorList>
    </citation>
    <scope>NUCLEOTIDE SEQUENCE [LARGE SCALE GENOMIC DNA]</scope>
    <source>
        <strain evidence="1 2">RCA23</strain>
    </source>
</reference>
<dbReference type="Proteomes" id="UP000028680">
    <property type="component" value="Chromosome"/>
</dbReference>
<dbReference type="KEGG" id="ptp:RCA23_c13090"/>
<evidence type="ECO:0008006" key="3">
    <source>
        <dbReference type="Google" id="ProtNLM"/>
    </source>
</evidence>
<gene>
    <name evidence="1" type="ORF">RCA23_c13090</name>
</gene>
<dbReference type="Pfam" id="PF08734">
    <property type="entry name" value="GYD"/>
    <property type="match status" value="1"/>
</dbReference>
<name>A0AAN0RIN9_9RHOB</name>
<organism evidence="1 2">
    <name type="scientific">Planktomarina temperata RCA23</name>
    <dbReference type="NCBI Taxonomy" id="666509"/>
    <lineage>
        <taxon>Bacteria</taxon>
        <taxon>Pseudomonadati</taxon>
        <taxon>Pseudomonadota</taxon>
        <taxon>Alphaproteobacteria</taxon>
        <taxon>Rhodobacterales</taxon>
        <taxon>Paracoccaceae</taxon>
        <taxon>Planktomarina</taxon>
    </lineage>
</organism>
<evidence type="ECO:0000313" key="1">
    <source>
        <dbReference type="EMBL" id="AII86854.1"/>
    </source>
</evidence>